<accession>A0ABX5MVB7</accession>
<protein>
    <submittedName>
        <fullName evidence="1">Uncharacterized protein</fullName>
    </submittedName>
</protein>
<organism evidence="1 2">
    <name type="scientific">Paraburkholderia tropica</name>
    <dbReference type="NCBI Taxonomy" id="92647"/>
    <lineage>
        <taxon>Bacteria</taxon>
        <taxon>Pseudomonadati</taxon>
        <taxon>Pseudomonadota</taxon>
        <taxon>Betaproteobacteria</taxon>
        <taxon>Burkholderiales</taxon>
        <taxon>Burkholderiaceae</taxon>
        <taxon>Paraburkholderia</taxon>
    </lineage>
</organism>
<dbReference type="Proteomes" id="UP000247515">
    <property type="component" value="Unassembled WGS sequence"/>
</dbReference>
<proteinExistence type="predicted"/>
<dbReference type="EMBL" id="QJJV01000002">
    <property type="protein sequence ID" value="PXX19716.1"/>
    <property type="molecule type" value="Genomic_DNA"/>
</dbReference>
<name>A0ABX5MVB7_9BURK</name>
<gene>
    <name evidence="1" type="ORF">C7400_102141</name>
</gene>
<reference evidence="1 2" key="1">
    <citation type="submission" date="2018-05" db="EMBL/GenBank/DDBJ databases">
        <title>Genomic Encyclopedia of Type Strains, Phase IV (KMG-V): Genome sequencing to study the core and pangenomes of soil and plant-associated prokaryotes.</title>
        <authorList>
            <person name="Whitman W."/>
        </authorList>
    </citation>
    <scope>NUCLEOTIDE SEQUENCE [LARGE SCALE GENOMIC DNA]</scope>
    <source>
        <strain evidence="1 2">SIr-6563</strain>
    </source>
</reference>
<evidence type="ECO:0000313" key="2">
    <source>
        <dbReference type="Proteomes" id="UP000247515"/>
    </source>
</evidence>
<keyword evidence="2" id="KW-1185">Reference proteome</keyword>
<evidence type="ECO:0000313" key="1">
    <source>
        <dbReference type="EMBL" id="PXX19716.1"/>
    </source>
</evidence>
<comment type="caution">
    <text evidence="1">The sequence shown here is derived from an EMBL/GenBank/DDBJ whole genome shotgun (WGS) entry which is preliminary data.</text>
</comment>
<sequence>MYKKSAYIWCRNTASRARWTEMPAVHGGELFECTSSGRMQRYRRALREVLRMGRGRQPDGRWQQRPAFWRSRITFATQKHVDVG</sequence>